<gene>
    <name evidence="1" type="ORF">CEXT_49301</name>
</gene>
<comment type="caution">
    <text evidence="1">The sequence shown here is derived from an EMBL/GenBank/DDBJ whole genome shotgun (WGS) entry which is preliminary data.</text>
</comment>
<accession>A0AAV4XQV2</accession>
<proteinExistence type="predicted"/>
<dbReference type="AlphaFoldDB" id="A0AAV4XQV2"/>
<organism evidence="1 2">
    <name type="scientific">Caerostris extrusa</name>
    <name type="common">Bark spider</name>
    <name type="synonym">Caerostris bankana</name>
    <dbReference type="NCBI Taxonomy" id="172846"/>
    <lineage>
        <taxon>Eukaryota</taxon>
        <taxon>Metazoa</taxon>
        <taxon>Ecdysozoa</taxon>
        <taxon>Arthropoda</taxon>
        <taxon>Chelicerata</taxon>
        <taxon>Arachnida</taxon>
        <taxon>Araneae</taxon>
        <taxon>Araneomorphae</taxon>
        <taxon>Entelegynae</taxon>
        <taxon>Araneoidea</taxon>
        <taxon>Araneidae</taxon>
        <taxon>Caerostris</taxon>
    </lineage>
</organism>
<dbReference type="Proteomes" id="UP001054945">
    <property type="component" value="Unassembled WGS sequence"/>
</dbReference>
<sequence length="121" mass="13789">MRDKSYQPTQKVLFWNHPSADKKQLLFTAHCHRLDGGSVDIVDDRSHSAGKSVSAFVDPCNKNKPEDNSSGIVFLESRYRFSNASAITYANALINSRMRFTARVAYQYLKKKSMSLILNWV</sequence>
<keyword evidence="2" id="KW-1185">Reference proteome</keyword>
<evidence type="ECO:0000313" key="2">
    <source>
        <dbReference type="Proteomes" id="UP001054945"/>
    </source>
</evidence>
<evidence type="ECO:0000313" key="1">
    <source>
        <dbReference type="EMBL" id="GIY96300.1"/>
    </source>
</evidence>
<reference evidence="1 2" key="1">
    <citation type="submission" date="2021-06" db="EMBL/GenBank/DDBJ databases">
        <title>Caerostris extrusa draft genome.</title>
        <authorList>
            <person name="Kono N."/>
            <person name="Arakawa K."/>
        </authorList>
    </citation>
    <scope>NUCLEOTIDE SEQUENCE [LARGE SCALE GENOMIC DNA]</scope>
</reference>
<protein>
    <submittedName>
        <fullName evidence="1">Uncharacterized protein</fullName>
    </submittedName>
</protein>
<name>A0AAV4XQV2_CAEEX</name>
<dbReference type="EMBL" id="BPLR01000645">
    <property type="protein sequence ID" value="GIY96300.1"/>
    <property type="molecule type" value="Genomic_DNA"/>
</dbReference>